<evidence type="ECO:0000259" key="1">
    <source>
        <dbReference type="SMART" id="SM00852"/>
    </source>
</evidence>
<sequence length="247" mass="27361">MAEFQLFIIGDEILSGRRQDQHFPVMLQKLKARGHKLAGARYLPDHRPTLVEAFRLTLAARQKVISCGGIGGTPDDHTRQALAEALELPLVPQPEALRIIETKFGDAAYPHRARMAEFPQGAELVPNPVNQIAGCSIREHYLLPGFPEMAWPMADWLLDTYYPAEEPPVTRSIISPNAKEGDLIDAMEALTQRWPDVAFSSLPSFGNNRHPGLHIEFSVTGTPEATEAAMHFLQEALAQHGLAWSNS</sequence>
<dbReference type="PANTHER" id="PTHR13939">
    <property type="entry name" value="NICOTINAMIDE-NUCLEOTIDE AMIDOHYDROLASE PNCC"/>
    <property type="match status" value="1"/>
</dbReference>
<name>A0A1I5CMZ7_9NEIS</name>
<dbReference type="CDD" id="cd00885">
    <property type="entry name" value="cinA"/>
    <property type="match status" value="1"/>
</dbReference>
<keyword evidence="3" id="KW-1185">Reference proteome</keyword>
<dbReference type="PANTHER" id="PTHR13939:SF0">
    <property type="entry name" value="NMN AMIDOHYDROLASE-LIKE PROTEIN YFAY"/>
    <property type="match status" value="1"/>
</dbReference>
<dbReference type="RefSeq" id="WP_091197034.1">
    <property type="nucleotide sequence ID" value="NZ_FOVE01000020.1"/>
</dbReference>
<dbReference type="Pfam" id="PF00994">
    <property type="entry name" value="MoCF_biosynth"/>
    <property type="match status" value="1"/>
</dbReference>
<dbReference type="SUPFAM" id="SSF53218">
    <property type="entry name" value="Molybdenum cofactor biosynthesis proteins"/>
    <property type="match status" value="1"/>
</dbReference>
<evidence type="ECO:0000313" key="2">
    <source>
        <dbReference type="EMBL" id="SFN88297.1"/>
    </source>
</evidence>
<dbReference type="Proteomes" id="UP000242869">
    <property type="component" value="Unassembled WGS sequence"/>
</dbReference>
<dbReference type="EMBL" id="FOVE01000020">
    <property type="protein sequence ID" value="SFN88297.1"/>
    <property type="molecule type" value="Genomic_DNA"/>
</dbReference>
<feature type="domain" description="MoaB/Mog" evidence="1">
    <location>
        <begin position="5"/>
        <end position="165"/>
    </location>
</feature>
<accession>A0A1I5CMZ7</accession>
<evidence type="ECO:0000313" key="3">
    <source>
        <dbReference type="Proteomes" id="UP000242869"/>
    </source>
</evidence>
<reference evidence="3" key="1">
    <citation type="submission" date="2016-10" db="EMBL/GenBank/DDBJ databases">
        <authorList>
            <person name="Varghese N."/>
            <person name="Submissions S."/>
        </authorList>
    </citation>
    <scope>NUCLEOTIDE SEQUENCE [LARGE SCALE GENOMIC DNA]</scope>
    <source>
        <strain evidence="3">DSM 6150</strain>
    </source>
</reference>
<dbReference type="InterPro" id="IPR001453">
    <property type="entry name" value="MoaB/Mog_dom"/>
</dbReference>
<organism evidence="2 3">
    <name type="scientific">Formivibrio citricus</name>
    <dbReference type="NCBI Taxonomy" id="83765"/>
    <lineage>
        <taxon>Bacteria</taxon>
        <taxon>Pseudomonadati</taxon>
        <taxon>Pseudomonadota</taxon>
        <taxon>Betaproteobacteria</taxon>
        <taxon>Neisseriales</taxon>
        <taxon>Chitinibacteraceae</taxon>
        <taxon>Formivibrio</taxon>
    </lineage>
</organism>
<proteinExistence type="predicted"/>
<dbReference type="SMART" id="SM00852">
    <property type="entry name" value="MoCF_biosynth"/>
    <property type="match status" value="1"/>
</dbReference>
<dbReference type="AlphaFoldDB" id="A0A1I5CMZ7"/>
<protein>
    <submittedName>
        <fullName evidence="2">Predicted nucleotide-utilizing enzyme</fullName>
    </submittedName>
</protein>
<dbReference type="Gene3D" id="3.40.980.10">
    <property type="entry name" value="MoaB/Mog-like domain"/>
    <property type="match status" value="1"/>
</dbReference>
<dbReference type="InterPro" id="IPR050101">
    <property type="entry name" value="CinA"/>
</dbReference>
<dbReference type="InterPro" id="IPR036425">
    <property type="entry name" value="MoaB/Mog-like_dom_sf"/>
</dbReference>
<gene>
    <name evidence="2" type="ORF">SAMN05660284_02445</name>
</gene>
<dbReference type="STRING" id="83765.SAMN05660284_02445"/>
<dbReference type="OrthoDB" id="9801454at2"/>